<accession>A0A4Y2J168</accession>
<dbReference type="GO" id="GO:0006508">
    <property type="term" value="P:proteolysis"/>
    <property type="evidence" value="ECO:0007669"/>
    <property type="project" value="InterPro"/>
</dbReference>
<comment type="caution">
    <text evidence="3">The sequence shown here is derived from an EMBL/GenBank/DDBJ whole genome shotgun (WGS) entry which is preliminary data.</text>
</comment>
<dbReference type="SUPFAM" id="SSF50630">
    <property type="entry name" value="Acid proteases"/>
    <property type="match status" value="1"/>
</dbReference>
<organism evidence="3 4">
    <name type="scientific">Araneus ventricosus</name>
    <name type="common">Orbweaver spider</name>
    <name type="synonym">Epeira ventricosa</name>
    <dbReference type="NCBI Taxonomy" id="182803"/>
    <lineage>
        <taxon>Eukaryota</taxon>
        <taxon>Metazoa</taxon>
        <taxon>Ecdysozoa</taxon>
        <taxon>Arthropoda</taxon>
        <taxon>Chelicerata</taxon>
        <taxon>Arachnida</taxon>
        <taxon>Araneae</taxon>
        <taxon>Araneomorphae</taxon>
        <taxon>Entelegynae</taxon>
        <taxon>Araneoidea</taxon>
        <taxon>Araneidae</taxon>
        <taxon>Araneus</taxon>
    </lineage>
</organism>
<sequence length="164" mass="18458">MKNLSIYLTLSLWSENRLLRFWHQSLLRDDATLFLDTTSFLDVDPMRKTNSGDLCKRQCVKALVDSGADYSVISEKLRRQLNAPMFTETGPTLKTACGKPVADSGRCVLKVNLNGTVKPFEFLVFPQSSHQMILGWDFFRATDAVIDCGKEVLQPAEILPDNIT</sequence>
<dbReference type="InterPro" id="IPR021109">
    <property type="entry name" value="Peptidase_aspartic_dom_sf"/>
</dbReference>
<feature type="domain" description="Peptidase A2" evidence="2">
    <location>
        <begin position="60"/>
        <end position="75"/>
    </location>
</feature>
<protein>
    <recommendedName>
        <fullName evidence="2">Peptidase A2 domain-containing protein</fullName>
    </recommendedName>
</protein>
<reference evidence="3 4" key="1">
    <citation type="journal article" date="2019" name="Sci. Rep.">
        <title>Orb-weaving spider Araneus ventricosus genome elucidates the spidroin gene catalogue.</title>
        <authorList>
            <person name="Kono N."/>
            <person name="Nakamura H."/>
            <person name="Ohtoshi R."/>
            <person name="Moran D.A.P."/>
            <person name="Shinohara A."/>
            <person name="Yoshida Y."/>
            <person name="Fujiwara M."/>
            <person name="Mori M."/>
            <person name="Tomita M."/>
            <person name="Arakawa K."/>
        </authorList>
    </citation>
    <scope>NUCLEOTIDE SEQUENCE [LARGE SCALE GENOMIC DNA]</scope>
</reference>
<dbReference type="Pfam" id="PF13975">
    <property type="entry name" value="gag-asp_proteas"/>
    <property type="match status" value="1"/>
</dbReference>
<evidence type="ECO:0000313" key="4">
    <source>
        <dbReference type="Proteomes" id="UP000499080"/>
    </source>
</evidence>
<dbReference type="PROSITE" id="PS00141">
    <property type="entry name" value="ASP_PROTEASE"/>
    <property type="match status" value="1"/>
</dbReference>
<dbReference type="PROSITE" id="PS50175">
    <property type="entry name" value="ASP_PROT_RETROV"/>
    <property type="match status" value="1"/>
</dbReference>
<dbReference type="OrthoDB" id="10056424at2759"/>
<dbReference type="InterPro" id="IPR001995">
    <property type="entry name" value="Peptidase_A2_cat"/>
</dbReference>
<dbReference type="CDD" id="cd00303">
    <property type="entry name" value="retropepsin_like"/>
    <property type="match status" value="1"/>
</dbReference>
<keyword evidence="4" id="KW-1185">Reference proteome</keyword>
<dbReference type="AlphaFoldDB" id="A0A4Y2J168"/>
<evidence type="ECO:0000313" key="3">
    <source>
        <dbReference type="EMBL" id="GBM83991.1"/>
    </source>
</evidence>
<evidence type="ECO:0000256" key="1">
    <source>
        <dbReference type="ARBA" id="ARBA00022801"/>
    </source>
</evidence>
<dbReference type="GO" id="GO:0004190">
    <property type="term" value="F:aspartic-type endopeptidase activity"/>
    <property type="evidence" value="ECO:0007669"/>
    <property type="project" value="InterPro"/>
</dbReference>
<keyword evidence="1" id="KW-0378">Hydrolase</keyword>
<dbReference type="EMBL" id="BGPR01003125">
    <property type="protein sequence ID" value="GBM83991.1"/>
    <property type="molecule type" value="Genomic_DNA"/>
</dbReference>
<gene>
    <name evidence="3" type="ORF">AVEN_110122_1</name>
</gene>
<name>A0A4Y2J168_ARAVE</name>
<dbReference type="Gene3D" id="2.40.70.10">
    <property type="entry name" value="Acid Proteases"/>
    <property type="match status" value="1"/>
</dbReference>
<proteinExistence type="predicted"/>
<dbReference type="InterPro" id="IPR001969">
    <property type="entry name" value="Aspartic_peptidase_AS"/>
</dbReference>
<dbReference type="Proteomes" id="UP000499080">
    <property type="component" value="Unassembled WGS sequence"/>
</dbReference>
<evidence type="ECO:0000259" key="2">
    <source>
        <dbReference type="PROSITE" id="PS50175"/>
    </source>
</evidence>